<proteinExistence type="predicted"/>
<evidence type="ECO:0000256" key="1">
    <source>
        <dbReference type="ARBA" id="ARBA00001957"/>
    </source>
</evidence>
<organism evidence="5 6">
    <name type="scientific">Candidatus Thiomargarita nelsonii</name>
    <dbReference type="NCBI Taxonomy" id="1003181"/>
    <lineage>
        <taxon>Bacteria</taxon>
        <taxon>Pseudomonadati</taxon>
        <taxon>Pseudomonadota</taxon>
        <taxon>Gammaproteobacteria</taxon>
        <taxon>Thiotrichales</taxon>
        <taxon>Thiotrichaceae</taxon>
        <taxon>Thiomargarita</taxon>
    </lineage>
</organism>
<dbReference type="SUPFAM" id="SSF56801">
    <property type="entry name" value="Acetyl-CoA synthetase-like"/>
    <property type="match status" value="1"/>
</dbReference>
<dbReference type="InterPro" id="IPR009081">
    <property type="entry name" value="PP-bd_ACP"/>
</dbReference>
<dbReference type="EMBL" id="LUTY01000675">
    <property type="protein sequence ID" value="OAD22899.1"/>
    <property type="molecule type" value="Genomic_DNA"/>
</dbReference>
<evidence type="ECO:0000256" key="2">
    <source>
        <dbReference type="ARBA" id="ARBA00022450"/>
    </source>
</evidence>
<dbReference type="Pfam" id="PF00550">
    <property type="entry name" value="PP-binding"/>
    <property type="match status" value="1"/>
</dbReference>
<dbReference type="SMART" id="SM00823">
    <property type="entry name" value="PKS_PP"/>
    <property type="match status" value="1"/>
</dbReference>
<reference evidence="5 6" key="1">
    <citation type="submission" date="2016-05" db="EMBL/GenBank/DDBJ databases">
        <title>Single-cell genome of chain-forming Candidatus Thiomargarita nelsonii and comparison to other large sulfur-oxidizing bacteria.</title>
        <authorList>
            <person name="Winkel M."/>
            <person name="Salman V."/>
            <person name="Woyke T."/>
            <person name="Schulz-Vogt H."/>
            <person name="Richter M."/>
            <person name="Flood B."/>
            <person name="Bailey J."/>
            <person name="Amann R."/>
            <person name="Mussmann M."/>
        </authorList>
    </citation>
    <scope>NUCLEOTIDE SEQUENCE [LARGE SCALE GENOMIC DNA]</scope>
    <source>
        <strain evidence="5 6">THI036</strain>
    </source>
</reference>
<protein>
    <submittedName>
        <fullName evidence="5">Cyanopeptolin synthetase</fullName>
    </submittedName>
</protein>
<evidence type="ECO:0000259" key="4">
    <source>
        <dbReference type="PROSITE" id="PS50075"/>
    </source>
</evidence>
<dbReference type="InterPro" id="IPR036736">
    <property type="entry name" value="ACP-like_sf"/>
</dbReference>
<evidence type="ECO:0000313" key="5">
    <source>
        <dbReference type="EMBL" id="OAD22899.1"/>
    </source>
</evidence>
<name>A0A176S4U5_9GAMM</name>
<keyword evidence="6" id="KW-1185">Reference proteome</keyword>
<dbReference type="FunFam" id="1.10.1200.10:FF:000005">
    <property type="entry name" value="Nonribosomal peptide synthetase 1"/>
    <property type="match status" value="1"/>
</dbReference>
<dbReference type="PANTHER" id="PTHR44845:SF6">
    <property type="entry name" value="BETA-ALANINE-ACTIVATING ENZYME"/>
    <property type="match status" value="1"/>
</dbReference>
<evidence type="ECO:0000313" key="6">
    <source>
        <dbReference type="Proteomes" id="UP000076962"/>
    </source>
</evidence>
<keyword evidence="3" id="KW-0597">Phosphoprotein</keyword>
<keyword evidence="2" id="KW-0596">Phosphopantetheine</keyword>
<dbReference type="InterPro" id="IPR006162">
    <property type="entry name" value="Ppantetheine_attach_site"/>
</dbReference>
<dbReference type="SUPFAM" id="SSF47336">
    <property type="entry name" value="ACP-like"/>
    <property type="match status" value="1"/>
</dbReference>
<dbReference type="PROSITE" id="PS00012">
    <property type="entry name" value="PHOSPHOPANTETHEINE"/>
    <property type="match status" value="1"/>
</dbReference>
<dbReference type="GO" id="GO:0031177">
    <property type="term" value="F:phosphopantetheine binding"/>
    <property type="evidence" value="ECO:0007669"/>
    <property type="project" value="InterPro"/>
</dbReference>
<gene>
    <name evidence="5" type="ORF">THIOM_001280</name>
</gene>
<comment type="cofactor">
    <cofactor evidence="1">
        <name>pantetheine 4'-phosphate</name>
        <dbReference type="ChEBI" id="CHEBI:47942"/>
    </cofactor>
</comment>
<accession>A0A176S4U5</accession>
<dbReference type="Gene3D" id="3.30.300.30">
    <property type="match status" value="1"/>
</dbReference>
<dbReference type="AlphaFoldDB" id="A0A176S4U5"/>
<dbReference type="InterPro" id="IPR045851">
    <property type="entry name" value="AMP-bd_C_sf"/>
</dbReference>
<dbReference type="InterPro" id="IPR025110">
    <property type="entry name" value="AMP-bd_C"/>
</dbReference>
<dbReference type="PANTHER" id="PTHR44845">
    <property type="entry name" value="CARRIER DOMAIN-CONTAINING PROTEIN"/>
    <property type="match status" value="1"/>
</dbReference>
<evidence type="ECO:0000256" key="3">
    <source>
        <dbReference type="ARBA" id="ARBA00022553"/>
    </source>
</evidence>
<sequence length="183" mass="20832">MQECIVIVHEDSRNDKRLVAYLVLNKEQVIDNIELRRLLKERLPDYMIPSAFMQLEVMPLTPNGKIDRQALSQLSINSYQLSEKHFVVPQTPEEELLAGIWANVLGIKEVSIHDNFFELGGHSLLATQVISRVGETFSVELPLRQLFESPTIAGLSEHLKTICHGTGDRRCRAFELPRNCLVL</sequence>
<dbReference type="PROSITE" id="PS50075">
    <property type="entry name" value="CARRIER"/>
    <property type="match status" value="1"/>
</dbReference>
<dbReference type="Gene3D" id="1.10.1200.10">
    <property type="entry name" value="ACP-like"/>
    <property type="match status" value="1"/>
</dbReference>
<feature type="domain" description="Carrier" evidence="4">
    <location>
        <begin position="88"/>
        <end position="163"/>
    </location>
</feature>
<dbReference type="Pfam" id="PF13193">
    <property type="entry name" value="AMP-binding_C"/>
    <property type="match status" value="1"/>
</dbReference>
<dbReference type="InterPro" id="IPR020806">
    <property type="entry name" value="PKS_PP-bd"/>
</dbReference>
<comment type="caution">
    <text evidence="5">The sequence shown here is derived from an EMBL/GenBank/DDBJ whole genome shotgun (WGS) entry which is preliminary data.</text>
</comment>
<dbReference type="Proteomes" id="UP000076962">
    <property type="component" value="Unassembled WGS sequence"/>
</dbReference>